<organism evidence="1">
    <name type="scientific">bioreactor metagenome</name>
    <dbReference type="NCBI Taxonomy" id="1076179"/>
    <lineage>
        <taxon>unclassified sequences</taxon>
        <taxon>metagenomes</taxon>
        <taxon>ecological metagenomes</taxon>
    </lineage>
</organism>
<accession>A0A645F1C9</accession>
<proteinExistence type="predicted"/>
<dbReference type="AlphaFoldDB" id="A0A645F1C9"/>
<comment type="caution">
    <text evidence="1">The sequence shown here is derived from an EMBL/GenBank/DDBJ whole genome shotgun (WGS) entry which is preliminary data.</text>
</comment>
<dbReference type="EMBL" id="VSSQ01054107">
    <property type="protein sequence ID" value="MPN08091.1"/>
    <property type="molecule type" value="Genomic_DNA"/>
</dbReference>
<gene>
    <name evidence="1" type="ORF">SDC9_155368</name>
</gene>
<reference evidence="1" key="1">
    <citation type="submission" date="2019-08" db="EMBL/GenBank/DDBJ databases">
        <authorList>
            <person name="Kucharzyk K."/>
            <person name="Murdoch R.W."/>
            <person name="Higgins S."/>
            <person name="Loffler F."/>
        </authorList>
    </citation>
    <scope>NUCLEOTIDE SEQUENCE</scope>
</reference>
<name>A0A645F1C9_9ZZZZ</name>
<sequence>MIKQPVEGVDGQPRHQALAQRLDVVAIGFALHGRALAKPASGRHAGEGHGQAVGVVGTHLEQPLDHAEPISDGPPHAADIVAAHGIAHHQRRRGALALGGIEQTQPGDTVQFKGGGWTTTLMQREFLTHSARACLRMPTIWKGG</sequence>
<evidence type="ECO:0000313" key="1">
    <source>
        <dbReference type="EMBL" id="MPN08091.1"/>
    </source>
</evidence>
<protein>
    <submittedName>
        <fullName evidence="1">Uncharacterized protein</fullName>
    </submittedName>
</protein>